<evidence type="ECO:0000256" key="3">
    <source>
        <dbReference type="ARBA" id="ARBA00022989"/>
    </source>
</evidence>
<dbReference type="EMBL" id="MLJW01000393">
    <property type="protein sequence ID" value="OIQ88002.1"/>
    <property type="molecule type" value="Genomic_DNA"/>
</dbReference>
<evidence type="ECO:0000313" key="7">
    <source>
        <dbReference type="EMBL" id="OIQ88002.1"/>
    </source>
</evidence>
<dbReference type="AlphaFoldDB" id="A0A1J5QXJ8"/>
<evidence type="ECO:0000259" key="6">
    <source>
        <dbReference type="Pfam" id="PF01545"/>
    </source>
</evidence>
<dbReference type="InterPro" id="IPR058533">
    <property type="entry name" value="Cation_efflux_TM"/>
</dbReference>
<dbReference type="Gene3D" id="1.20.1510.10">
    <property type="entry name" value="Cation efflux protein transmembrane domain"/>
    <property type="match status" value="1"/>
</dbReference>
<feature type="transmembrane region" description="Helical" evidence="5">
    <location>
        <begin position="78"/>
        <end position="103"/>
    </location>
</feature>
<reference evidence="7" key="1">
    <citation type="submission" date="2016-10" db="EMBL/GenBank/DDBJ databases">
        <title>Sequence of Gallionella enrichment culture.</title>
        <authorList>
            <person name="Poehlein A."/>
            <person name="Muehling M."/>
            <person name="Daniel R."/>
        </authorList>
    </citation>
    <scope>NUCLEOTIDE SEQUENCE</scope>
</reference>
<proteinExistence type="predicted"/>
<dbReference type="SUPFAM" id="SSF161111">
    <property type="entry name" value="Cation efflux protein transmembrane domain-like"/>
    <property type="match status" value="1"/>
</dbReference>
<dbReference type="Pfam" id="PF01545">
    <property type="entry name" value="Cation_efflux"/>
    <property type="match status" value="1"/>
</dbReference>
<comment type="subcellular location">
    <subcellularLocation>
        <location evidence="1">Membrane</location>
        <topology evidence="1">Multi-pass membrane protein</topology>
    </subcellularLocation>
</comment>
<keyword evidence="2 5" id="KW-0812">Transmembrane</keyword>
<keyword evidence="4 5" id="KW-0472">Membrane</keyword>
<evidence type="ECO:0000256" key="2">
    <source>
        <dbReference type="ARBA" id="ARBA00022692"/>
    </source>
</evidence>
<feature type="transmembrane region" description="Helical" evidence="5">
    <location>
        <begin position="16"/>
        <end position="37"/>
    </location>
</feature>
<dbReference type="InterPro" id="IPR027469">
    <property type="entry name" value="Cation_efflux_TMD_sf"/>
</dbReference>
<protein>
    <submittedName>
        <fullName evidence="7">Zinc transporter ZitB</fullName>
    </submittedName>
</protein>
<keyword evidence="3 5" id="KW-1133">Transmembrane helix</keyword>
<evidence type="ECO:0000256" key="4">
    <source>
        <dbReference type="ARBA" id="ARBA00023136"/>
    </source>
</evidence>
<dbReference type="GO" id="GO:0016020">
    <property type="term" value="C:membrane"/>
    <property type="evidence" value="ECO:0007669"/>
    <property type="project" value="UniProtKB-SubCell"/>
</dbReference>
<gene>
    <name evidence="7" type="primary">zitB_2</name>
    <name evidence="7" type="ORF">GALL_301420</name>
</gene>
<feature type="domain" description="Cation efflux protein transmembrane" evidence="6">
    <location>
        <begin position="16"/>
        <end position="106"/>
    </location>
</feature>
<name>A0A1J5QXJ8_9ZZZZ</name>
<evidence type="ECO:0000256" key="5">
    <source>
        <dbReference type="SAM" id="Phobius"/>
    </source>
</evidence>
<dbReference type="GO" id="GO:0008324">
    <property type="term" value="F:monoatomic cation transmembrane transporter activity"/>
    <property type="evidence" value="ECO:0007669"/>
    <property type="project" value="InterPro"/>
</dbReference>
<evidence type="ECO:0000256" key="1">
    <source>
        <dbReference type="ARBA" id="ARBA00004141"/>
    </source>
</evidence>
<sequence length="126" mass="12733">MSSNPGTARFSQRRRLTIVLALNLALIGGLVTVGIAAHSVSVLAAAGDTLADSVALALGLIAVALRDCSPDHPHANRPIVIVALINATILIAVTVGVVIEAIVRLRAGSPAVLGPEFVKVDEAGGC</sequence>
<accession>A0A1J5QXJ8</accession>
<comment type="caution">
    <text evidence="7">The sequence shown here is derived from an EMBL/GenBank/DDBJ whole genome shotgun (WGS) entry which is preliminary data.</text>
</comment>
<organism evidence="7">
    <name type="scientific">mine drainage metagenome</name>
    <dbReference type="NCBI Taxonomy" id="410659"/>
    <lineage>
        <taxon>unclassified sequences</taxon>
        <taxon>metagenomes</taxon>
        <taxon>ecological metagenomes</taxon>
    </lineage>
</organism>